<dbReference type="PANTHER" id="PTHR21311:SF0">
    <property type="entry name" value="CONSERVED OLIGOMERIC GOLGI COMPLEX SUBUNIT 8"/>
    <property type="match status" value="1"/>
</dbReference>
<evidence type="ECO:0000256" key="7">
    <source>
        <dbReference type="ARBA" id="ARBA00023136"/>
    </source>
</evidence>
<evidence type="ECO:0000256" key="6">
    <source>
        <dbReference type="ARBA" id="ARBA00023034"/>
    </source>
</evidence>
<dbReference type="Pfam" id="PF04124">
    <property type="entry name" value="Dor1"/>
    <property type="match status" value="1"/>
</dbReference>
<evidence type="ECO:0000313" key="10">
    <source>
        <dbReference type="Proteomes" id="UP000594638"/>
    </source>
</evidence>
<comment type="similarity">
    <text evidence="2">Belongs to the COG8 family.</text>
</comment>
<accession>A0A8S0P8M7</accession>
<keyword evidence="5" id="KW-0653">Protein transport</keyword>
<comment type="subcellular location">
    <subcellularLocation>
        <location evidence="1">Golgi apparatus membrane</location>
        <topology evidence="1">Peripheral membrane protein</topology>
    </subcellularLocation>
</comment>
<dbReference type="GO" id="GO:0006891">
    <property type="term" value="P:intra-Golgi vesicle-mediated transport"/>
    <property type="evidence" value="ECO:0007669"/>
    <property type="project" value="TreeGrafter"/>
</dbReference>
<evidence type="ECO:0000256" key="3">
    <source>
        <dbReference type="ARBA" id="ARBA00020983"/>
    </source>
</evidence>
<evidence type="ECO:0000256" key="4">
    <source>
        <dbReference type="ARBA" id="ARBA00022448"/>
    </source>
</evidence>
<dbReference type="Gramene" id="OE9A003007T1">
    <property type="protein sequence ID" value="OE9A003007C1"/>
    <property type="gene ID" value="OE9A003007"/>
</dbReference>
<dbReference type="EMBL" id="CACTIH010000017">
    <property type="protein sequence ID" value="CAA2934651.1"/>
    <property type="molecule type" value="Genomic_DNA"/>
</dbReference>
<gene>
    <name evidence="9" type="ORF">OLEA9_A003007</name>
</gene>
<reference evidence="9 10" key="1">
    <citation type="submission" date="2019-12" db="EMBL/GenBank/DDBJ databases">
        <authorList>
            <person name="Alioto T."/>
            <person name="Alioto T."/>
            <person name="Gomez Garrido J."/>
        </authorList>
    </citation>
    <scope>NUCLEOTIDE SEQUENCE [LARGE SCALE GENOMIC DNA]</scope>
</reference>
<dbReference type="GO" id="GO:0000139">
    <property type="term" value="C:Golgi membrane"/>
    <property type="evidence" value="ECO:0007669"/>
    <property type="project" value="UniProtKB-SubCell"/>
</dbReference>
<evidence type="ECO:0000313" key="9">
    <source>
        <dbReference type="EMBL" id="CAA2934651.1"/>
    </source>
</evidence>
<evidence type="ECO:0000256" key="2">
    <source>
        <dbReference type="ARBA" id="ARBA00006419"/>
    </source>
</evidence>
<evidence type="ECO:0000256" key="5">
    <source>
        <dbReference type="ARBA" id="ARBA00022927"/>
    </source>
</evidence>
<dbReference type="OrthoDB" id="1661054at2759"/>
<dbReference type="GO" id="GO:0015031">
    <property type="term" value="P:protein transport"/>
    <property type="evidence" value="ECO:0007669"/>
    <property type="project" value="UniProtKB-KW"/>
</dbReference>
<dbReference type="AlphaFoldDB" id="A0A8S0P8M7"/>
<dbReference type="GO" id="GO:0017119">
    <property type="term" value="C:Golgi transport complex"/>
    <property type="evidence" value="ECO:0007669"/>
    <property type="project" value="InterPro"/>
</dbReference>
<keyword evidence="6" id="KW-0333">Golgi apparatus</keyword>
<dbReference type="PANTHER" id="PTHR21311">
    <property type="entry name" value="CONSERVED OLIGOMERIC GOLGI COMPLEX COMPONENT 8"/>
    <property type="match status" value="1"/>
</dbReference>
<sequence length="100" mass="11508">MPTMESLEALANDEMVMAGFLPLAFSSFQPYVSELLSLTLDRLRKEPEILRVDAERIRRQMQEVAFGNYRAFIVAADALLEIREEELNIDFNSQLSLKKL</sequence>
<organism evidence="9 10">
    <name type="scientific">Olea europaea subsp. europaea</name>
    <dbReference type="NCBI Taxonomy" id="158383"/>
    <lineage>
        <taxon>Eukaryota</taxon>
        <taxon>Viridiplantae</taxon>
        <taxon>Streptophyta</taxon>
        <taxon>Embryophyta</taxon>
        <taxon>Tracheophyta</taxon>
        <taxon>Spermatophyta</taxon>
        <taxon>Magnoliopsida</taxon>
        <taxon>eudicotyledons</taxon>
        <taxon>Gunneridae</taxon>
        <taxon>Pentapetalae</taxon>
        <taxon>asterids</taxon>
        <taxon>lamiids</taxon>
        <taxon>Lamiales</taxon>
        <taxon>Oleaceae</taxon>
        <taxon>Oleeae</taxon>
        <taxon>Olea</taxon>
    </lineage>
</organism>
<protein>
    <recommendedName>
        <fullName evidence="3">Conserved oligomeric Golgi complex subunit 8</fullName>
    </recommendedName>
    <alternativeName>
        <fullName evidence="8">Component of oligomeric Golgi complex 8</fullName>
    </alternativeName>
</protein>
<dbReference type="Proteomes" id="UP000594638">
    <property type="component" value="Unassembled WGS sequence"/>
</dbReference>
<evidence type="ECO:0000256" key="8">
    <source>
        <dbReference type="ARBA" id="ARBA00031347"/>
    </source>
</evidence>
<evidence type="ECO:0000256" key="1">
    <source>
        <dbReference type="ARBA" id="ARBA00004395"/>
    </source>
</evidence>
<proteinExistence type="inferred from homology"/>
<keyword evidence="10" id="KW-1185">Reference proteome</keyword>
<keyword evidence="7" id="KW-0472">Membrane</keyword>
<keyword evidence="4" id="KW-0813">Transport</keyword>
<name>A0A8S0P8M7_OLEEU</name>
<comment type="caution">
    <text evidence="9">The sequence shown here is derived from an EMBL/GenBank/DDBJ whole genome shotgun (WGS) entry which is preliminary data.</text>
</comment>
<dbReference type="InterPro" id="IPR007255">
    <property type="entry name" value="COG8"/>
</dbReference>